<sequence length="125" mass="13993">METKKLQELEAFASLLTKATEFNMLKPHPRLECYQSAELLFHGYHDLTLAIIDIIRVCSSALDALQDVPDSPTSASARSISDVLGIAVKLMPVEEIQILDNCYQKHLKLKAEKSLENEQADHQGE</sequence>
<organism evidence="1 2">
    <name type="scientific">Flavobacterium rakeshii</name>
    <dbReference type="NCBI Taxonomy" id="1038845"/>
    <lineage>
        <taxon>Bacteria</taxon>
        <taxon>Pseudomonadati</taxon>
        <taxon>Bacteroidota</taxon>
        <taxon>Flavobacteriia</taxon>
        <taxon>Flavobacteriales</taxon>
        <taxon>Flavobacteriaceae</taxon>
        <taxon>Flavobacterium</taxon>
    </lineage>
</organism>
<keyword evidence="2" id="KW-1185">Reference proteome</keyword>
<dbReference type="OrthoDB" id="1367281at2"/>
<reference evidence="1 2" key="1">
    <citation type="submission" date="2019-12" db="EMBL/GenBank/DDBJ databases">
        <authorList>
            <person name="Sun J.-Q."/>
        </authorList>
    </citation>
    <scope>NUCLEOTIDE SEQUENCE [LARGE SCALE GENOMIC DNA]</scope>
    <source>
        <strain evidence="1 2">JCM 17928</strain>
    </source>
</reference>
<dbReference type="AlphaFoldDB" id="A0A6N8HI19"/>
<proteinExistence type="predicted"/>
<evidence type="ECO:0000313" key="2">
    <source>
        <dbReference type="Proteomes" id="UP000433945"/>
    </source>
</evidence>
<protein>
    <submittedName>
        <fullName evidence="1">Uncharacterized protein</fullName>
    </submittedName>
</protein>
<accession>A0A6N8HI19</accession>
<gene>
    <name evidence="1" type="ORF">GN157_16915</name>
</gene>
<comment type="caution">
    <text evidence="1">The sequence shown here is derived from an EMBL/GenBank/DDBJ whole genome shotgun (WGS) entry which is preliminary data.</text>
</comment>
<dbReference type="Proteomes" id="UP000433945">
    <property type="component" value="Unassembled WGS sequence"/>
</dbReference>
<evidence type="ECO:0000313" key="1">
    <source>
        <dbReference type="EMBL" id="MUV05397.1"/>
    </source>
</evidence>
<dbReference type="EMBL" id="WOWP01000062">
    <property type="protein sequence ID" value="MUV05397.1"/>
    <property type="molecule type" value="Genomic_DNA"/>
</dbReference>
<name>A0A6N8HI19_9FLAO</name>